<dbReference type="Gene3D" id="1.10.150.20">
    <property type="entry name" value="5' to 3' exonuclease, C-terminal subdomain"/>
    <property type="match status" value="1"/>
</dbReference>
<dbReference type="CDD" id="cd06444">
    <property type="entry name" value="DNA_pol_A"/>
    <property type="match status" value="1"/>
</dbReference>
<evidence type="ECO:0000256" key="4">
    <source>
        <dbReference type="SAM" id="MobiDB-lite"/>
    </source>
</evidence>
<name>A0ABX5SY01_9MICO</name>
<dbReference type="InterPro" id="IPR001098">
    <property type="entry name" value="DNA-dir_DNA_pol_A_palm_dom"/>
</dbReference>
<dbReference type="InterPro" id="IPR002298">
    <property type="entry name" value="DNA_polymerase_A"/>
</dbReference>
<feature type="compositionally biased region" description="Basic and acidic residues" evidence="4">
    <location>
        <begin position="449"/>
        <end position="458"/>
    </location>
</feature>
<proteinExistence type="predicted"/>
<evidence type="ECO:0000256" key="1">
    <source>
        <dbReference type="ARBA" id="ARBA00012417"/>
    </source>
</evidence>
<evidence type="ECO:0000256" key="2">
    <source>
        <dbReference type="ARBA" id="ARBA00022705"/>
    </source>
</evidence>
<dbReference type="PANTHER" id="PTHR10133">
    <property type="entry name" value="DNA POLYMERASE I"/>
    <property type="match status" value="1"/>
</dbReference>
<comment type="catalytic activity">
    <reaction evidence="3">
        <text>DNA(n) + a 2'-deoxyribonucleoside 5'-triphosphate = DNA(n+1) + diphosphate</text>
        <dbReference type="Rhea" id="RHEA:22508"/>
        <dbReference type="Rhea" id="RHEA-COMP:17339"/>
        <dbReference type="Rhea" id="RHEA-COMP:17340"/>
        <dbReference type="ChEBI" id="CHEBI:33019"/>
        <dbReference type="ChEBI" id="CHEBI:61560"/>
        <dbReference type="ChEBI" id="CHEBI:173112"/>
        <dbReference type="EC" id="2.7.7.7"/>
    </reaction>
</comment>
<keyword evidence="6" id="KW-0269">Exonuclease</keyword>
<dbReference type="NCBIfam" id="NF011538">
    <property type="entry name" value="PRK14975.1-1"/>
    <property type="match status" value="1"/>
</dbReference>
<dbReference type="EC" id="2.7.7.7" evidence="1"/>
<dbReference type="Gene3D" id="3.30.70.370">
    <property type="match status" value="1"/>
</dbReference>
<feature type="domain" description="DNA-directed DNA polymerase family A palm" evidence="5">
    <location>
        <begin position="310"/>
        <end position="530"/>
    </location>
</feature>
<keyword evidence="2" id="KW-0235">DNA replication</keyword>
<keyword evidence="7" id="KW-1185">Reference proteome</keyword>
<dbReference type="SUPFAM" id="SSF56672">
    <property type="entry name" value="DNA/RNA polymerases"/>
    <property type="match status" value="1"/>
</dbReference>
<organism evidence="6 7">
    <name type="scientific">Microbacterium wangchenii</name>
    <dbReference type="NCBI Taxonomy" id="2541726"/>
    <lineage>
        <taxon>Bacteria</taxon>
        <taxon>Bacillati</taxon>
        <taxon>Actinomycetota</taxon>
        <taxon>Actinomycetes</taxon>
        <taxon>Micrococcales</taxon>
        <taxon>Microbacteriaceae</taxon>
        <taxon>Microbacterium</taxon>
    </lineage>
</organism>
<evidence type="ECO:0000313" key="7">
    <source>
        <dbReference type="Proteomes" id="UP000295748"/>
    </source>
</evidence>
<dbReference type="SMART" id="SM00482">
    <property type="entry name" value="POLAc"/>
    <property type="match status" value="1"/>
</dbReference>
<reference evidence="6 7" key="1">
    <citation type="submission" date="2019-03" db="EMBL/GenBank/DDBJ databases">
        <authorList>
            <person name="Dong K."/>
        </authorList>
    </citation>
    <scope>NUCLEOTIDE SEQUENCE [LARGE SCALE GENOMIC DNA]</scope>
    <source>
        <strain evidence="7">dk512</strain>
    </source>
</reference>
<evidence type="ECO:0000256" key="3">
    <source>
        <dbReference type="ARBA" id="ARBA00049244"/>
    </source>
</evidence>
<dbReference type="Proteomes" id="UP000295748">
    <property type="component" value="Chromosome"/>
</dbReference>
<dbReference type="EMBL" id="CP038266">
    <property type="protein sequence ID" value="QBR90677.1"/>
    <property type="molecule type" value="Genomic_DNA"/>
</dbReference>
<gene>
    <name evidence="6" type="ORF">E4K62_09220</name>
</gene>
<accession>A0ABX5SY01</accession>
<evidence type="ECO:0000259" key="5">
    <source>
        <dbReference type="SMART" id="SM00482"/>
    </source>
</evidence>
<sequence length="570" mass="61162">MDSADRVWTVLGRADGRVVAVDLDADGRERARIELTAAALPRWVAERESADAPRWVWHDTPGWYDRLLAAGIRVSKAHDLRLVHAIVRDAAAVTEDAGLRRAREWDATPTPPGGEAALFDLGEHAAGPPDDIASAMAELARQRAAMARSGAPGALRLLAAAESAGALLACELRAAGLPWDASAHDAILRETLGEREGGGLPARIQQCAGEVRAALGDPTVGLDSHPKLLRALHRAGVLVDSTSRWELERHEHPVIVPLIEYKRLMRLYTANGWAWLAEWVRDGRFRPVYVPAGVVTGRWASSGGGALQIPRQLRAAVRADPGWCLVIADVAQLEPRILAAMARDSALAEAARGRDLYAGIVAQGALPTRAEAKVALLGAMYGATTGDSGRLVPRLRRAFPRAMRLVDEAARTGEDGGTVSTWLGRTSPPPDAAWAASQSEASGADAEDTDRTRARRSARDRGRFTRNFIVQGTAAEWALAWLADLRLRLAALPDVAEHEAAPRSGPAFARRPHLAFYLHDEIIVHAPLSYADAVATCVRESAASAGRLLFGDFPVDFPLDLSVVESASAK</sequence>
<dbReference type="Pfam" id="PF00476">
    <property type="entry name" value="DNA_pol_A"/>
    <property type="match status" value="1"/>
</dbReference>
<evidence type="ECO:0000313" key="6">
    <source>
        <dbReference type="EMBL" id="QBR90677.1"/>
    </source>
</evidence>
<dbReference type="GO" id="GO:0004527">
    <property type="term" value="F:exonuclease activity"/>
    <property type="evidence" value="ECO:0007669"/>
    <property type="project" value="UniProtKB-KW"/>
</dbReference>
<feature type="region of interest" description="Disordered" evidence="4">
    <location>
        <begin position="416"/>
        <end position="458"/>
    </location>
</feature>
<dbReference type="PANTHER" id="PTHR10133:SF27">
    <property type="entry name" value="DNA POLYMERASE NU"/>
    <property type="match status" value="1"/>
</dbReference>
<keyword evidence="6" id="KW-0540">Nuclease</keyword>
<protein>
    <recommendedName>
        <fullName evidence="1">DNA-directed DNA polymerase</fullName>
        <ecNumber evidence="1">2.7.7.7</ecNumber>
    </recommendedName>
</protein>
<keyword evidence="6" id="KW-0378">Hydrolase</keyword>
<dbReference type="InterPro" id="IPR043502">
    <property type="entry name" value="DNA/RNA_pol_sf"/>
</dbReference>